<keyword evidence="4" id="KW-1185">Reference proteome</keyword>
<sequence length="403" mass="44792">MGGDEEAQPEPAVKEMTEKPRRWVMDRCDGKSQIQKEELGRPFCPLCWPPPCVKFLPDLFEQNACCEFFGKIGVFPEDDPLTRIWLMRKSMVIHLAGLIMSILAATAITSNQSLLQKFPFSDGVITGYVADINIQQVIMKVGLTTVFVQDDYLGARTQEFDELCTGTTLGIPLTSQAECNTCKEASAGLVTSMILGVITYIPTIASNINRSYYNYDVNCQKVFGTVIAFFNMIMSLYGWQVYKNACFATFYEGEVALPVLVPVGFNATTVFDPQPFIAAFQSLNATWMEATVGVDPELWDVGKIKDALVAANNGTFFDSDVETEVRVARVLFDWKPGVGLILCVVATFLKMIDILNHSVIRTPSITRDLQEQLEYEKLYGGDEAEANADDEDEEANDKSKIDA</sequence>
<dbReference type="EMBL" id="CAICTM010000020">
    <property type="protein sequence ID" value="CAB9497477.1"/>
    <property type="molecule type" value="Genomic_DNA"/>
</dbReference>
<feature type="region of interest" description="Disordered" evidence="1">
    <location>
        <begin position="380"/>
        <end position="403"/>
    </location>
</feature>
<feature type="compositionally biased region" description="Acidic residues" evidence="1">
    <location>
        <begin position="382"/>
        <end position="395"/>
    </location>
</feature>
<evidence type="ECO:0000256" key="1">
    <source>
        <dbReference type="SAM" id="MobiDB-lite"/>
    </source>
</evidence>
<evidence type="ECO:0000256" key="2">
    <source>
        <dbReference type="SAM" id="Phobius"/>
    </source>
</evidence>
<organism evidence="3 4">
    <name type="scientific">Seminavis robusta</name>
    <dbReference type="NCBI Taxonomy" id="568900"/>
    <lineage>
        <taxon>Eukaryota</taxon>
        <taxon>Sar</taxon>
        <taxon>Stramenopiles</taxon>
        <taxon>Ochrophyta</taxon>
        <taxon>Bacillariophyta</taxon>
        <taxon>Bacillariophyceae</taxon>
        <taxon>Bacillariophycidae</taxon>
        <taxon>Naviculales</taxon>
        <taxon>Naviculaceae</taxon>
        <taxon>Seminavis</taxon>
    </lineage>
</organism>
<keyword evidence="2" id="KW-0812">Transmembrane</keyword>
<proteinExistence type="predicted"/>
<dbReference type="Proteomes" id="UP001153069">
    <property type="component" value="Unassembled WGS sequence"/>
</dbReference>
<reference evidence="3" key="1">
    <citation type="submission" date="2020-06" db="EMBL/GenBank/DDBJ databases">
        <authorList>
            <consortium name="Plant Systems Biology data submission"/>
        </authorList>
    </citation>
    <scope>NUCLEOTIDE SEQUENCE</scope>
    <source>
        <strain evidence="3">D6</strain>
    </source>
</reference>
<protein>
    <submittedName>
        <fullName evidence="3">Uncharacterized protein</fullName>
    </submittedName>
</protein>
<name>A0A9N8D6Q0_9STRA</name>
<evidence type="ECO:0000313" key="4">
    <source>
        <dbReference type="Proteomes" id="UP001153069"/>
    </source>
</evidence>
<evidence type="ECO:0000313" key="3">
    <source>
        <dbReference type="EMBL" id="CAB9497477.1"/>
    </source>
</evidence>
<comment type="caution">
    <text evidence="3">The sequence shown here is derived from an EMBL/GenBank/DDBJ whole genome shotgun (WGS) entry which is preliminary data.</text>
</comment>
<dbReference type="AlphaFoldDB" id="A0A9N8D6Q0"/>
<keyword evidence="2" id="KW-0472">Membrane</keyword>
<keyword evidence="2" id="KW-1133">Transmembrane helix</keyword>
<gene>
    <name evidence="3" type="ORF">SEMRO_20_G014250.1</name>
</gene>
<accession>A0A9N8D6Q0</accession>
<dbReference type="OrthoDB" id="47376at2759"/>
<feature type="transmembrane region" description="Helical" evidence="2">
    <location>
        <begin position="91"/>
        <end position="109"/>
    </location>
</feature>